<accession>A0A8J4UGY4</accession>
<protein>
    <submittedName>
        <fullName evidence="1">Rap1 GTPase-activating protein 2 isoform X4</fullName>
    </submittedName>
</protein>
<reference evidence="1" key="1">
    <citation type="submission" date="2020-07" db="EMBL/GenBank/DDBJ databases">
        <title>Clarias magur genome sequencing, assembly and annotation.</title>
        <authorList>
            <person name="Kushwaha B."/>
            <person name="Kumar R."/>
            <person name="Das P."/>
            <person name="Joshi C.G."/>
            <person name="Kumar D."/>
            <person name="Nagpure N.S."/>
            <person name="Pandey M."/>
            <person name="Agarwal S."/>
            <person name="Srivastava S."/>
            <person name="Singh M."/>
            <person name="Sahoo L."/>
            <person name="Jayasankar P."/>
            <person name="Meher P.K."/>
            <person name="Koringa P.G."/>
            <person name="Iquebal M.A."/>
            <person name="Das S.P."/>
            <person name="Bit A."/>
            <person name="Patnaik S."/>
            <person name="Patel N."/>
            <person name="Shah T.M."/>
            <person name="Hinsu A."/>
            <person name="Jena J.K."/>
        </authorList>
    </citation>
    <scope>NUCLEOTIDE SEQUENCE</scope>
    <source>
        <strain evidence="1">CIFAMagur01</strain>
        <tissue evidence="1">Testis</tissue>
    </source>
</reference>
<feature type="non-terminal residue" evidence="1">
    <location>
        <position position="1"/>
    </location>
</feature>
<organism evidence="1 2">
    <name type="scientific">Clarias magur</name>
    <name type="common">Asian catfish</name>
    <name type="synonym">Macropteronotus magur</name>
    <dbReference type="NCBI Taxonomy" id="1594786"/>
    <lineage>
        <taxon>Eukaryota</taxon>
        <taxon>Metazoa</taxon>
        <taxon>Chordata</taxon>
        <taxon>Craniata</taxon>
        <taxon>Vertebrata</taxon>
        <taxon>Euteleostomi</taxon>
        <taxon>Actinopterygii</taxon>
        <taxon>Neopterygii</taxon>
        <taxon>Teleostei</taxon>
        <taxon>Ostariophysi</taxon>
        <taxon>Siluriformes</taxon>
        <taxon>Clariidae</taxon>
        <taxon>Clarias</taxon>
    </lineage>
</organism>
<dbReference type="AlphaFoldDB" id="A0A8J4UGY4"/>
<name>A0A8J4UGY4_CLAMG</name>
<dbReference type="Proteomes" id="UP000727407">
    <property type="component" value="Unassembled WGS sequence"/>
</dbReference>
<sequence length="52" mass="5697">IDKPSAAALKARKQELLTISNVPVGECPPSPPRTAPPTMKSAEFFDMLERMQ</sequence>
<proteinExistence type="predicted"/>
<evidence type="ECO:0000313" key="1">
    <source>
        <dbReference type="EMBL" id="KAF5899604.1"/>
    </source>
</evidence>
<dbReference type="EMBL" id="QNUK01000162">
    <property type="protein sequence ID" value="KAF5899604.1"/>
    <property type="molecule type" value="Genomic_DNA"/>
</dbReference>
<keyword evidence="2" id="KW-1185">Reference proteome</keyword>
<gene>
    <name evidence="1" type="primary">rap1gap2</name>
    <name evidence="1" type="ORF">DAT39_010675</name>
</gene>
<evidence type="ECO:0000313" key="2">
    <source>
        <dbReference type="Proteomes" id="UP000727407"/>
    </source>
</evidence>
<feature type="non-terminal residue" evidence="1">
    <location>
        <position position="52"/>
    </location>
</feature>
<comment type="caution">
    <text evidence="1">The sequence shown here is derived from an EMBL/GenBank/DDBJ whole genome shotgun (WGS) entry which is preliminary data.</text>
</comment>